<dbReference type="GeneID" id="101656528"/>
<dbReference type="PANTHER" id="PTHR34438">
    <property type="entry name" value="SI:DKEY-97L20.6"/>
    <property type="match status" value="1"/>
</dbReference>
<feature type="compositionally biased region" description="Basic and acidic residues" evidence="1">
    <location>
        <begin position="1"/>
        <end position="26"/>
    </location>
</feature>
<evidence type="ECO:0000256" key="1">
    <source>
        <dbReference type="SAM" id="MobiDB-lite"/>
    </source>
</evidence>
<organism evidence="2 3">
    <name type="scientific">Echinops telfairi</name>
    <name type="common">Lesser hedgehog tenrec</name>
    <dbReference type="NCBI Taxonomy" id="9371"/>
    <lineage>
        <taxon>Eukaryota</taxon>
        <taxon>Metazoa</taxon>
        <taxon>Chordata</taxon>
        <taxon>Craniata</taxon>
        <taxon>Vertebrata</taxon>
        <taxon>Euteleostomi</taxon>
        <taxon>Mammalia</taxon>
        <taxon>Eutheria</taxon>
        <taxon>Afrotheria</taxon>
        <taxon>Tenrecidae</taxon>
        <taxon>Tenrecinae</taxon>
        <taxon>Echinops</taxon>
    </lineage>
</organism>
<name>A0ABM0IBR3_ECHTE</name>
<feature type="region of interest" description="Disordered" evidence="1">
    <location>
        <begin position="412"/>
        <end position="432"/>
    </location>
</feature>
<protein>
    <submittedName>
        <fullName evidence="3">Uncharacterized protein C2orf81 homolog</fullName>
    </submittedName>
</protein>
<feature type="region of interest" description="Disordered" evidence="1">
    <location>
        <begin position="276"/>
        <end position="391"/>
    </location>
</feature>
<dbReference type="InterPro" id="IPR028042">
    <property type="entry name" value="DUF4639"/>
</dbReference>
<dbReference type="RefSeq" id="XP_004696492.1">
    <property type="nucleotide sequence ID" value="XM_004696435.2"/>
</dbReference>
<feature type="region of interest" description="Disordered" evidence="1">
    <location>
        <begin position="183"/>
        <end position="261"/>
    </location>
</feature>
<dbReference type="PANTHER" id="PTHR34438:SF1">
    <property type="entry name" value="CHROMOSOME 2 OPEN READING FRAME 81"/>
    <property type="match status" value="1"/>
</dbReference>
<dbReference type="Pfam" id="PF15479">
    <property type="entry name" value="DUF4639"/>
    <property type="match status" value="1"/>
</dbReference>
<accession>A0ABM0IBR3</accession>
<keyword evidence="2" id="KW-1185">Reference proteome</keyword>
<feature type="region of interest" description="Disordered" evidence="1">
    <location>
        <begin position="550"/>
        <end position="576"/>
    </location>
</feature>
<feature type="region of interest" description="Disordered" evidence="1">
    <location>
        <begin position="1"/>
        <end position="33"/>
    </location>
</feature>
<evidence type="ECO:0000313" key="3">
    <source>
        <dbReference type="RefSeq" id="XP_004696492.1"/>
    </source>
</evidence>
<proteinExistence type="predicted"/>
<evidence type="ECO:0000313" key="2">
    <source>
        <dbReference type="Proteomes" id="UP000694863"/>
    </source>
</evidence>
<dbReference type="Proteomes" id="UP000694863">
    <property type="component" value="Unplaced"/>
</dbReference>
<gene>
    <name evidence="3" type="primary">CUNH2orf81</name>
</gene>
<reference evidence="3" key="1">
    <citation type="submission" date="2025-08" db="UniProtKB">
        <authorList>
            <consortium name="RefSeq"/>
        </authorList>
    </citation>
    <scope>IDENTIFICATION</scope>
</reference>
<sequence>MAHEGSRQERQARDRGVTRSKAEKARPPTVPVPQVDIVPGRLNEAEWMALAAIEEGEDVVGDILADLLARVMDSAFRVYLSQQCIPFTISQAREAMLQIIEWRFLARDEGESAVVNEPTWGEDEEPLACTTDAWAQGSVPVLHAPTAVGPEDIPLEEEGTSVDLSSVRSWIGKGSQELMTSWELPQSPEPGVSLEPQPSRELSPEAGPGTPVEDQEKGGSLPAPEQMSPSRSPQPVQEQFAEAISWVSPEETEMETGLSSSSLFSLEDLRYCLAQPDDGAGERAKPQKEGAQLASDEWGSSFSEEPPAQLSGKASVPQPPKPGHEEGSSLSYAGHRPERAACLDPGRLPRPWVRPLVQVLPPDSQLRPLETYRGRPRKRRPQGAQRNRSFPAWRPVPLAAFGPLQRDMSFQDLDPGLGLHSPTSDSPLPPSGSKLHFLASGFPFRATHPTLSTVAQSSSPKLWPSAQWPRGCEGEAELLGELWAGRTHVLPRGSDAADPKQQDSDRWPHPKMLKATSQVMWKPVMQPEALTLSPGVSLWDPSTQTLLRSGEPRQYSEEPFLPTTQQRPIQPCPPQPEVTVAELANTAPRVWSLSSKHLPHPWP</sequence>
<feature type="compositionally biased region" description="Polar residues" evidence="1">
    <location>
        <begin position="227"/>
        <end position="237"/>
    </location>
</feature>